<dbReference type="EMBL" id="VSRR010013051">
    <property type="protein sequence ID" value="MPC55288.1"/>
    <property type="molecule type" value="Genomic_DNA"/>
</dbReference>
<protein>
    <submittedName>
        <fullName evidence="2">Uncharacterized protein</fullName>
    </submittedName>
</protein>
<accession>A0A5B7GDM9</accession>
<proteinExistence type="predicted"/>
<name>A0A5B7GDM9_PORTR</name>
<sequence length="155" mass="17171">MRVGLLLEHQAHLATQSKGDEVWETAPCHPSPPSTASKRGDWQTVIPSAAYRHHRLAPQQLLSSPRQPSYHHSAGLVRDTCSPLCVPSTSRPSMSLGGYRELVCGEKEDDSSHTEDHLLVSSPIFTAIMDFVRIFQKPVVQLYRTLAPFSWAAEG</sequence>
<evidence type="ECO:0000256" key="1">
    <source>
        <dbReference type="SAM" id="MobiDB-lite"/>
    </source>
</evidence>
<evidence type="ECO:0000313" key="3">
    <source>
        <dbReference type="Proteomes" id="UP000324222"/>
    </source>
</evidence>
<evidence type="ECO:0000313" key="2">
    <source>
        <dbReference type="EMBL" id="MPC55288.1"/>
    </source>
</evidence>
<comment type="caution">
    <text evidence="2">The sequence shown here is derived from an EMBL/GenBank/DDBJ whole genome shotgun (WGS) entry which is preliminary data.</text>
</comment>
<gene>
    <name evidence="2" type="ORF">E2C01_049220</name>
</gene>
<feature type="region of interest" description="Disordered" evidence="1">
    <location>
        <begin position="17"/>
        <end position="40"/>
    </location>
</feature>
<keyword evidence="3" id="KW-1185">Reference proteome</keyword>
<dbReference type="AlphaFoldDB" id="A0A5B7GDM9"/>
<reference evidence="2 3" key="1">
    <citation type="submission" date="2019-05" db="EMBL/GenBank/DDBJ databases">
        <title>Another draft genome of Portunus trituberculatus and its Hox gene families provides insights of decapod evolution.</title>
        <authorList>
            <person name="Jeong J.-H."/>
            <person name="Song I."/>
            <person name="Kim S."/>
            <person name="Choi T."/>
            <person name="Kim D."/>
            <person name="Ryu S."/>
            <person name="Kim W."/>
        </authorList>
    </citation>
    <scope>NUCLEOTIDE SEQUENCE [LARGE SCALE GENOMIC DNA]</scope>
    <source>
        <tissue evidence="2">Muscle</tissue>
    </source>
</reference>
<dbReference type="Proteomes" id="UP000324222">
    <property type="component" value="Unassembled WGS sequence"/>
</dbReference>
<organism evidence="2 3">
    <name type="scientific">Portunus trituberculatus</name>
    <name type="common">Swimming crab</name>
    <name type="synonym">Neptunus trituberculatus</name>
    <dbReference type="NCBI Taxonomy" id="210409"/>
    <lineage>
        <taxon>Eukaryota</taxon>
        <taxon>Metazoa</taxon>
        <taxon>Ecdysozoa</taxon>
        <taxon>Arthropoda</taxon>
        <taxon>Crustacea</taxon>
        <taxon>Multicrustacea</taxon>
        <taxon>Malacostraca</taxon>
        <taxon>Eumalacostraca</taxon>
        <taxon>Eucarida</taxon>
        <taxon>Decapoda</taxon>
        <taxon>Pleocyemata</taxon>
        <taxon>Brachyura</taxon>
        <taxon>Eubrachyura</taxon>
        <taxon>Portunoidea</taxon>
        <taxon>Portunidae</taxon>
        <taxon>Portuninae</taxon>
        <taxon>Portunus</taxon>
    </lineage>
</organism>